<comment type="caution">
    <text evidence="2">The sequence shown here is derived from an EMBL/GenBank/DDBJ whole genome shotgun (WGS) entry which is preliminary data.</text>
</comment>
<name>A0A834Z3V7_TETSI</name>
<sequence length="213" mass="22647">MAEINGVVQPTHQLNHNLESLLAALDPKSLILAQNSSSPSPNPIQSSPGSLTLERGPRYKAYTDLRDSKLRMKKQSDEPESTLSPPKKRVMFQGTVPVSGRAGTSVVAQSVPDFSAALRKENRRPVSALPSMLEMTPPTSKYMKGGVMSKLGGSKSANAGEKRGGGVMTRKSYASVEELKGFSSAAASAINGEGRGGRTSRGINKTVLSSRQY</sequence>
<dbReference type="PANTHER" id="PTHR37708:SF2">
    <property type="entry name" value="HOMEOBOX HOX-B3-LIKE PROTEIN"/>
    <property type="match status" value="1"/>
</dbReference>
<dbReference type="EMBL" id="JABCRI010000010">
    <property type="protein sequence ID" value="KAF8399100.1"/>
    <property type="molecule type" value="Genomic_DNA"/>
</dbReference>
<organism evidence="2 3">
    <name type="scientific">Tetracentron sinense</name>
    <name type="common">Spur-leaf</name>
    <dbReference type="NCBI Taxonomy" id="13715"/>
    <lineage>
        <taxon>Eukaryota</taxon>
        <taxon>Viridiplantae</taxon>
        <taxon>Streptophyta</taxon>
        <taxon>Embryophyta</taxon>
        <taxon>Tracheophyta</taxon>
        <taxon>Spermatophyta</taxon>
        <taxon>Magnoliopsida</taxon>
        <taxon>Trochodendrales</taxon>
        <taxon>Trochodendraceae</taxon>
        <taxon>Tetracentron</taxon>
    </lineage>
</organism>
<feature type="region of interest" description="Disordered" evidence="1">
    <location>
        <begin position="189"/>
        <end position="213"/>
    </location>
</feature>
<gene>
    <name evidence="2" type="ORF">HHK36_014966</name>
</gene>
<evidence type="ECO:0000313" key="3">
    <source>
        <dbReference type="Proteomes" id="UP000655225"/>
    </source>
</evidence>
<accession>A0A834Z3V7</accession>
<feature type="compositionally biased region" description="Low complexity" evidence="1">
    <location>
        <begin position="36"/>
        <end position="50"/>
    </location>
</feature>
<evidence type="ECO:0000256" key="1">
    <source>
        <dbReference type="SAM" id="MobiDB-lite"/>
    </source>
</evidence>
<feature type="compositionally biased region" description="Polar residues" evidence="1">
    <location>
        <begin position="201"/>
        <end position="213"/>
    </location>
</feature>
<feature type="compositionally biased region" description="Basic and acidic residues" evidence="1">
    <location>
        <begin position="55"/>
        <end position="77"/>
    </location>
</feature>
<keyword evidence="3" id="KW-1185">Reference proteome</keyword>
<evidence type="ECO:0000313" key="2">
    <source>
        <dbReference type="EMBL" id="KAF8399100.1"/>
    </source>
</evidence>
<dbReference type="AlphaFoldDB" id="A0A834Z3V7"/>
<feature type="region of interest" description="Disordered" evidence="1">
    <location>
        <begin position="33"/>
        <end position="89"/>
    </location>
</feature>
<dbReference type="OrthoDB" id="755797at2759"/>
<dbReference type="OMA" id="MMARKSY"/>
<dbReference type="PANTHER" id="PTHR37708">
    <property type="entry name" value="HOMEOBOX HOX-B3-LIKE PROTEIN"/>
    <property type="match status" value="1"/>
</dbReference>
<dbReference type="Proteomes" id="UP000655225">
    <property type="component" value="Unassembled WGS sequence"/>
</dbReference>
<protein>
    <submittedName>
        <fullName evidence="2">Uncharacterized protein</fullName>
    </submittedName>
</protein>
<feature type="region of interest" description="Disordered" evidence="1">
    <location>
        <begin position="131"/>
        <end position="167"/>
    </location>
</feature>
<reference evidence="2 3" key="1">
    <citation type="submission" date="2020-04" db="EMBL/GenBank/DDBJ databases">
        <title>Plant Genome Project.</title>
        <authorList>
            <person name="Zhang R.-G."/>
        </authorList>
    </citation>
    <scope>NUCLEOTIDE SEQUENCE [LARGE SCALE GENOMIC DNA]</scope>
    <source>
        <strain evidence="2">YNK0</strain>
        <tissue evidence="2">Leaf</tissue>
    </source>
</reference>
<proteinExistence type="predicted"/>